<dbReference type="AlphaFoldDB" id="A0A1I7KTB3"/>
<gene>
    <name evidence="1" type="ORF">SAMN04489707_10719</name>
</gene>
<dbReference type="STRING" id="343013.SAMN04489707_10719"/>
<protein>
    <submittedName>
        <fullName evidence="1">Uncharacterized protein</fullName>
    </submittedName>
</protein>
<keyword evidence="2" id="KW-1185">Reference proteome</keyword>
<evidence type="ECO:0000313" key="1">
    <source>
        <dbReference type="EMBL" id="SFV00712.1"/>
    </source>
</evidence>
<name>A0A1I7KTB3_9BURK</name>
<evidence type="ECO:0000313" key="2">
    <source>
        <dbReference type="Proteomes" id="UP000183656"/>
    </source>
</evidence>
<proteinExistence type="predicted"/>
<reference evidence="1 2" key="1">
    <citation type="submission" date="2016-10" db="EMBL/GenBank/DDBJ databases">
        <authorList>
            <person name="de Groot N.N."/>
        </authorList>
    </citation>
    <scope>NUCLEOTIDE SEQUENCE [LARGE SCALE GENOMIC DNA]</scope>
    <source>
        <strain evidence="1 2">R-24608</strain>
    </source>
</reference>
<accession>A0A1I7KTB3</accession>
<dbReference type="Proteomes" id="UP000183656">
    <property type="component" value="Unassembled WGS sequence"/>
</dbReference>
<sequence>MRKTIRNSGLHTAQTVSELLVLQALSSCRADGRQVALSLSALGFAAYPGYSFKAPQGAALAVAKLARSMQDRGLIARDQGRRTGGGRGYVIRLAGARALEASQARQFAAGHEDLSLTPEQAAHVAAVNPEFRAQMAEFLKAGVDVVVARQNECGDGGRPFCIAVASDNAFWIDCCESVELAHARAQALGLRVVGL</sequence>
<dbReference type="EMBL" id="FPBX01000071">
    <property type="protein sequence ID" value="SFV00712.1"/>
    <property type="molecule type" value="Genomic_DNA"/>
</dbReference>
<dbReference type="RefSeq" id="WP_233495126.1">
    <property type="nucleotide sequence ID" value="NZ_CYIG01000076.1"/>
</dbReference>
<organism evidence="1 2">
    <name type="scientific">Paenacidovorax caeni</name>
    <dbReference type="NCBI Taxonomy" id="343013"/>
    <lineage>
        <taxon>Bacteria</taxon>
        <taxon>Pseudomonadati</taxon>
        <taxon>Pseudomonadota</taxon>
        <taxon>Betaproteobacteria</taxon>
        <taxon>Burkholderiales</taxon>
        <taxon>Comamonadaceae</taxon>
        <taxon>Paenacidovorax</taxon>
    </lineage>
</organism>